<dbReference type="AlphaFoldDB" id="A0A1J4KQI4"/>
<evidence type="ECO:0000313" key="1">
    <source>
        <dbReference type="EMBL" id="OHT13551.1"/>
    </source>
</evidence>
<gene>
    <name evidence="1" type="ORF">TRFO_03297</name>
</gene>
<keyword evidence="2" id="KW-1185">Reference proteome</keyword>
<dbReference type="GeneID" id="94825906"/>
<dbReference type="EMBL" id="MLAK01000509">
    <property type="protein sequence ID" value="OHT13551.1"/>
    <property type="molecule type" value="Genomic_DNA"/>
</dbReference>
<comment type="caution">
    <text evidence="1">The sequence shown here is derived from an EMBL/GenBank/DDBJ whole genome shotgun (WGS) entry which is preliminary data.</text>
</comment>
<dbReference type="Proteomes" id="UP000179807">
    <property type="component" value="Unassembled WGS sequence"/>
</dbReference>
<proteinExistence type="predicted"/>
<accession>A0A1J4KQI4</accession>
<dbReference type="VEuPathDB" id="TrichDB:TRFO_03297"/>
<sequence>MHQKSMNSDFALIPNTKRSQKDVLAYITQYEYDSFQKWNLEMKVQSHNILFTPNPKLEEDMVKYDSLVELNSNNLSLYDEIETEIFASFINSQSFQISGKKIIFDISNHLIEHFRPIKSDNSVKSDFQYIDFPFHEIETTFSFKNYTKESYFPFPSKPIKIKGESNNSDFFASSEFRNIESFSSSNQSIILVDEPLNYINTLCSSSFLREEIGNHQNAFLSLKIPILKFECKPTMVFEPFTDEWLQELQIKKCDFENFTNLSKFELEVPKINKKLDFSSLKIDEEFSMMISKLPIKEDCFLNVFPKNFCFHYEYENEIPSKKIPTVVEINNEFFDENDIKQFSSLFGNLTIVGAKLRKPVLLTINRKLVNIIHISENSLFLSEFIANLCLLFDEVLITSTAQPCIFLGNQVKWRCITSVSQIGIVVIPFLLNVINLSK</sequence>
<name>A0A1J4KQI4_9EUKA</name>
<organism evidence="1 2">
    <name type="scientific">Tritrichomonas foetus</name>
    <dbReference type="NCBI Taxonomy" id="1144522"/>
    <lineage>
        <taxon>Eukaryota</taxon>
        <taxon>Metamonada</taxon>
        <taxon>Parabasalia</taxon>
        <taxon>Tritrichomonadida</taxon>
        <taxon>Tritrichomonadidae</taxon>
        <taxon>Tritrichomonas</taxon>
    </lineage>
</organism>
<protein>
    <submittedName>
        <fullName evidence="1">Uncharacterized protein</fullName>
    </submittedName>
</protein>
<reference evidence="1" key="1">
    <citation type="submission" date="2016-10" db="EMBL/GenBank/DDBJ databases">
        <authorList>
            <person name="Benchimol M."/>
            <person name="Almeida L.G."/>
            <person name="Vasconcelos A.T."/>
            <person name="Perreira-Neves A."/>
            <person name="Rosa I.A."/>
            <person name="Tasca T."/>
            <person name="Bogo M.R."/>
            <person name="de Souza W."/>
        </authorList>
    </citation>
    <scope>NUCLEOTIDE SEQUENCE [LARGE SCALE GENOMIC DNA]</scope>
    <source>
        <strain evidence="1">K</strain>
    </source>
</reference>
<evidence type="ECO:0000313" key="2">
    <source>
        <dbReference type="Proteomes" id="UP000179807"/>
    </source>
</evidence>
<dbReference type="RefSeq" id="XP_068366687.1">
    <property type="nucleotide sequence ID" value="XM_068491202.1"/>
</dbReference>